<sequence>MARHVKHDPGAPAGFFEAEAAGLGWLGAARAAGGVRTVRVLEVGPGRIELEEVAHAAPTPAAAADFGRALARTHAAGAAAFGAPPEGWDGPLFIGRRPLPAARSATWGAFYAGDRVLPYLAVAEEVGGVDEREAALVRAALEPVAAGRFDDDEPPARLHGDLWNGNVLFSPEGVVLIDPAAHGGHRETDLAMLALFGAPHLDAILAAYDEAAPLRPGWRERVPLHQLHPLAVHAAGHGRAYGSALAAAAEAVLQLARSTRE</sequence>
<proteinExistence type="inferred from homology"/>
<dbReference type="GO" id="GO:0016301">
    <property type="term" value="F:kinase activity"/>
    <property type="evidence" value="ECO:0007669"/>
    <property type="project" value="UniProtKB-UniRule"/>
</dbReference>
<gene>
    <name evidence="2" type="ORF">ABIQ69_10340</name>
</gene>
<evidence type="ECO:0000256" key="1">
    <source>
        <dbReference type="PIRNR" id="PIRNR006221"/>
    </source>
</evidence>
<evidence type="ECO:0000313" key="2">
    <source>
        <dbReference type="EMBL" id="XBX81011.1"/>
    </source>
</evidence>
<dbReference type="Pfam" id="PF03881">
    <property type="entry name" value="Fructosamin_kin"/>
    <property type="match status" value="1"/>
</dbReference>
<dbReference type="Gene3D" id="1.20.1270.240">
    <property type="match status" value="1"/>
</dbReference>
<organism evidence="2">
    <name type="scientific">Agromyces sp. G08B096</name>
    <dbReference type="NCBI Taxonomy" id="3156399"/>
    <lineage>
        <taxon>Bacteria</taxon>
        <taxon>Bacillati</taxon>
        <taxon>Actinomycetota</taxon>
        <taxon>Actinomycetes</taxon>
        <taxon>Micrococcales</taxon>
        <taxon>Microbacteriaceae</taxon>
        <taxon>Agromyces</taxon>
    </lineage>
</organism>
<dbReference type="Gene3D" id="3.30.200.20">
    <property type="entry name" value="Phosphorylase Kinase, domain 1"/>
    <property type="match status" value="1"/>
</dbReference>
<comment type="similarity">
    <text evidence="1">Belongs to the fructosamine kinase family.</text>
</comment>
<dbReference type="PANTHER" id="PTHR12149:SF8">
    <property type="entry name" value="PROTEIN-RIBULOSAMINE 3-KINASE"/>
    <property type="match status" value="1"/>
</dbReference>
<dbReference type="EMBL" id="CP158374">
    <property type="protein sequence ID" value="XBX81011.1"/>
    <property type="molecule type" value="Genomic_DNA"/>
</dbReference>
<dbReference type="InterPro" id="IPR011009">
    <property type="entry name" value="Kinase-like_dom_sf"/>
</dbReference>
<dbReference type="RefSeq" id="WP_350347037.1">
    <property type="nucleotide sequence ID" value="NZ_CP158374.1"/>
</dbReference>
<reference evidence="2" key="1">
    <citation type="submission" date="2024-05" db="EMBL/GenBank/DDBJ databases">
        <authorList>
            <person name="Yu L."/>
        </authorList>
    </citation>
    <scope>NUCLEOTIDE SEQUENCE</scope>
    <source>
        <strain evidence="2">G08B096</strain>
    </source>
</reference>
<name>A0AAU7W4A7_9MICO</name>
<dbReference type="SUPFAM" id="SSF56112">
    <property type="entry name" value="Protein kinase-like (PK-like)"/>
    <property type="match status" value="1"/>
</dbReference>
<protein>
    <submittedName>
        <fullName evidence="2">Fructosamine kinase family protein</fullName>
    </submittedName>
</protein>
<dbReference type="PANTHER" id="PTHR12149">
    <property type="entry name" value="FRUCTOSAMINE 3 KINASE-RELATED PROTEIN"/>
    <property type="match status" value="1"/>
</dbReference>
<keyword evidence="1" id="KW-0808">Transferase</keyword>
<dbReference type="Gene3D" id="1.10.510.10">
    <property type="entry name" value="Transferase(Phosphotransferase) domain 1"/>
    <property type="match status" value="1"/>
</dbReference>
<accession>A0AAU7W4A7</accession>
<dbReference type="AlphaFoldDB" id="A0AAU7W4A7"/>
<dbReference type="InterPro" id="IPR016477">
    <property type="entry name" value="Fructo-/Ketosamine-3-kinase"/>
</dbReference>
<keyword evidence="1 2" id="KW-0418">Kinase</keyword>
<dbReference type="PIRSF" id="PIRSF006221">
    <property type="entry name" value="Ketosamine-3-kinase"/>
    <property type="match status" value="1"/>
</dbReference>